<dbReference type="EMBL" id="JANEYG010000130">
    <property type="protein sequence ID" value="KAJ8912426.1"/>
    <property type="molecule type" value="Genomic_DNA"/>
</dbReference>
<dbReference type="Proteomes" id="UP001159042">
    <property type="component" value="Unassembled WGS sequence"/>
</dbReference>
<dbReference type="AlphaFoldDB" id="A0AAV8VEC1"/>
<protein>
    <recommendedName>
        <fullName evidence="1">HAT C-terminal dimerisation domain-containing protein</fullName>
    </recommendedName>
</protein>
<dbReference type="GO" id="GO:0046983">
    <property type="term" value="F:protein dimerization activity"/>
    <property type="evidence" value="ECO:0007669"/>
    <property type="project" value="InterPro"/>
</dbReference>
<comment type="caution">
    <text evidence="2">The sequence shown here is derived from an EMBL/GenBank/DDBJ whole genome shotgun (WGS) entry which is preliminary data.</text>
</comment>
<feature type="domain" description="HAT C-terminal dimerisation" evidence="1">
    <location>
        <begin position="144"/>
        <end position="190"/>
    </location>
</feature>
<dbReference type="SUPFAM" id="SSF53098">
    <property type="entry name" value="Ribonuclease H-like"/>
    <property type="match status" value="1"/>
</dbReference>
<sequence length="197" mass="22142">MLQDLLDQWKLNKDQIHLLLADNAANMKKGIAGAGIKFEGCFIHTLQLTIKDFIDCQRAVVGDNGTCTIETISDDSDEAEDNVPLKLLKKDCTESEMVHNLFWASYEHFAGDGASGSKRKRKHKKNSFAEQLEDEIKLYQNDSAAIYLSPPAGSITSEQVFSEAGNIYDAKCSRLTPDWAESLLFLHHNLPKLNYQY</sequence>
<dbReference type="InterPro" id="IPR012337">
    <property type="entry name" value="RNaseH-like_sf"/>
</dbReference>
<evidence type="ECO:0000313" key="3">
    <source>
        <dbReference type="Proteomes" id="UP001159042"/>
    </source>
</evidence>
<dbReference type="InterPro" id="IPR008906">
    <property type="entry name" value="HATC_C_dom"/>
</dbReference>
<reference evidence="2 3" key="1">
    <citation type="journal article" date="2023" name="Insect Mol. Biol.">
        <title>Genome sequencing provides insights into the evolution of gene families encoding plant cell wall-degrading enzymes in longhorned beetles.</title>
        <authorList>
            <person name="Shin N.R."/>
            <person name="Okamura Y."/>
            <person name="Kirsch R."/>
            <person name="Pauchet Y."/>
        </authorList>
    </citation>
    <scope>NUCLEOTIDE SEQUENCE [LARGE SCALE GENOMIC DNA]</scope>
    <source>
        <strain evidence="2">EAD_L_NR</strain>
    </source>
</reference>
<gene>
    <name evidence="2" type="ORF">NQ315_006092</name>
</gene>
<organism evidence="2 3">
    <name type="scientific">Exocentrus adspersus</name>
    <dbReference type="NCBI Taxonomy" id="1586481"/>
    <lineage>
        <taxon>Eukaryota</taxon>
        <taxon>Metazoa</taxon>
        <taxon>Ecdysozoa</taxon>
        <taxon>Arthropoda</taxon>
        <taxon>Hexapoda</taxon>
        <taxon>Insecta</taxon>
        <taxon>Pterygota</taxon>
        <taxon>Neoptera</taxon>
        <taxon>Endopterygota</taxon>
        <taxon>Coleoptera</taxon>
        <taxon>Polyphaga</taxon>
        <taxon>Cucujiformia</taxon>
        <taxon>Chrysomeloidea</taxon>
        <taxon>Cerambycidae</taxon>
        <taxon>Lamiinae</taxon>
        <taxon>Acanthocinini</taxon>
        <taxon>Exocentrus</taxon>
    </lineage>
</organism>
<keyword evidence="3" id="KW-1185">Reference proteome</keyword>
<proteinExistence type="predicted"/>
<evidence type="ECO:0000259" key="1">
    <source>
        <dbReference type="Pfam" id="PF05699"/>
    </source>
</evidence>
<name>A0AAV8VEC1_9CUCU</name>
<evidence type="ECO:0000313" key="2">
    <source>
        <dbReference type="EMBL" id="KAJ8912426.1"/>
    </source>
</evidence>
<accession>A0AAV8VEC1</accession>
<dbReference type="Pfam" id="PF05699">
    <property type="entry name" value="Dimer_Tnp_hAT"/>
    <property type="match status" value="1"/>
</dbReference>